<gene>
    <name evidence="2" type="ORF">SAMN05444581_1026</name>
</gene>
<sequence>MSVFAARFSSRVLAVQGSRRPDLAGGSGIDPGVLLLRLRRQGPAAICKRGGENQQNSKRERDMAAPKAGRETHRATEFL</sequence>
<keyword evidence="3" id="KW-1185">Reference proteome</keyword>
<dbReference type="Proteomes" id="UP000198755">
    <property type="component" value="Unassembled WGS sequence"/>
</dbReference>
<feature type="region of interest" description="Disordered" evidence="1">
    <location>
        <begin position="48"/>
        <end position="79"/>
    </location>
</feature>
<organism evidence="2 3">
    <name type="scientific">Methylocapsa palsarum</name>
    <dbReference type="NCBI Taxonomy" id="1612308"/>
    <lineage>
        <taxon>Bacteria</taxon>
        <taxon>Pseudomonadati</taxon>
        <taxon>Pseudomonadota</taxon>
        <taxon>Alphaproteobacteria</taxon>
        <taxon>Hyphomicrobiales</taxon>
        <taxon>Beijerinckiaceae</taxon>
        <taxon>Methylocapsa</taxon>
    </lineage>
</organism>
<dbReference type="STRING" id="1612308.SAMN05444581_1026"/>
<feature type="compositionally biased region" description="Basic and acidic residues" evidence="1">
    <location>
        <begin position="57"/>
        <end position="79"/>
    </location>
</feature>
<dbReference type="AlphaFoldDB" id="A0A1I3WN47"/>
<reference evidence="2 3" key="1">
    <citation type="submission" date="2016-10" db="EMBL/GenBank/DDBJ databases">
        <authorList>
            <person name="de Groot N.N."/>
        </authorList>
    </citation>
    <scope>NUCLEOTIDE SEQUENCE [LARGE SCALE GENOMIC DNA]</scope>
    <source>
        <strain evidence="2 3">NE2</strain>
    </source>
</reference>
<protein>
    <submittedName>
        <fullName evidence="2">Uncharacterized protein</fullName>
    </submittedName>
</protein>
<proteinExistence type="predicted"/>
<dbReference type="EMBL" id="FOSN01000002">
    <property type="protein sequence ID" value="SFK08902.1"/>
    <property type="molecule type" value="Genomic_DNA"/>
</dbReference>
<evidence type="ECO:0000313" key="3">
    <source>
        <dbReference type="Proteomes" id="UP000198755"/>
    </source>
</evidence>
<name>A0A1I3WN47_9HYPH</name>
<evidence type="ECO:0000256" key="1">
    <source>
        <dbReference type="SAM" id="MobiDB-lite"/>
    </source>
</evidence>
<accession>A0A1I3WN47</accession>
<evidence type="ECO:0000313" key="2">
    <source>
        <dbReference type="EMBL" id="SFK08902.1"/>
    </source>
</evidence>